<dbReference type="PANTHER" id="PTHR43578">
    <property type="entry name" value="NADH-QUINONE OXIDOREDUCTASE SUBUNIT F"/>
    <property type="match status" value="1"/>
</dbReference>
<dbReference type="EMBL" id="QKWJ01000113">
    <property type="protein sequence ID" value="RDK05132.1"/>
    <property type="molecule type" value="Genomic_DNA"/>
</dbReference>
<organism evidence="10 11">
    <name type="scientific">Cupriavidus lacunae</name>
    <dbReference type="NCBI Taxonomy" id="2666307"/>
    <lineage>
        <taxon>Bacteria</taxon>
        <taxon>Pseudomonadati</taxon>
        <taxon>Pseudomonadota</taxon>
        <taxon>Betaproteobacteria</taxon>
        <taxon>Burkholderiales</taxon>
        <taxon>Burkholderiaceae</taxon>
        <taxon>Cupriavidus</taxon>
    </lineage>
</organism>
<proteinExistence type="inferred from homology"/>
<dbReference type="InterPro" id="IPR019575">
    <property type="entry name" value="Nuop51_4Fe4S-bd"/>
</dbReference>
<comment type="caution">
    <text evidence="10">The sequence shown here is derived from an EMBL/GenBank/DDBJ whole genome shotgun (WGS) entry which is preliminary data.</text>
</comment>
<keyword evidence="4" id="KW-0285">Flavoprotein</keyword>
<feature type="domain" description="NADH-ubiquinone oxidoreductase 51kDa subunit iron-sulphur binding" evidence="9">
    <location>
        <begin position="578"/>
        <end position="623"/>
    </location>
</feature>
<keyword evidence="3" id="KW-0004">4Fe-4S</keyword>
<dbReference type="Pfam" id="PF10589">
    <property type="entry name" value="NADH_4Fe-4S"/>
    <property type="match status" value="1"/>
</dbReference>
<keyword evidence="6" id="KW-0560">Oxidoreductase</keyword>
<dbReference type="Gene3D" id="3.50.50.60">
    <property type="entry name" value="FAD/NAD(P)-binding domain"/>
    <property type="match status" value="1"/>
</dbReference>
<dbReference type="InterPro" id="IPR037225">
    <property type="entry name" value="Nuo51_FMN-bd_sf"/>
</dbReference>
<evidence type="ECO:0000313" key="10">
    <source>
        <dbReference type="EMBL" id="RDK05132.1"/>
    </source>
</evidence>
<dbReference type="SMART" id="SM00928">
    <property type="entry name" value="NADH_4Fe-4S"/>
    <property type="match status" value="1"/>
</dbReference>
<evidence type="ECO:0000313" key="11">
    <source>
        <dbReference type="Proteomes" id="UP000255165"/>
    </source>
</evidence>
<dbReference type="AlphaFoldDB" id="A0A370NHP4"/>
<name>A0A370NHP4_9BURK</name>
<evidence type="ECO:0000256" key="1">
    <source>
        <dbReference type="ARBA" id="ARBA00001917"/>
    </source>
</evidence>
<evidence type="ECO:0000256" key="4">
    <source>
        <dbReference type="ARBA" id="ARBA00022630"/>
    </source>
</evidence>
<keyword evidence="5" id="KW-0479">Metal-binding</keyword>
<comment type="similarity">
    <text evidence="2">Belongs to the complex I 51 kDa subunit family.</text>
</comment>
<dbReference type="SUPFAM" id="SSF142019">
    <property type="entry name" value="Nqo1 FMN-binding domain-like"/>
    <property type="match status" value="1"/>
</dbReference>
<comment type="cofactor">
    <cofactor evidence="1">
        <name>FMN</name>
        <dbReference type="ChEBI" id="CHEBI:58210"/>
    </cofactor>
</comment>
<dbReference type="Pfam" id="PF01512">
    <property type="entry name" value="Complex1_51K"/>
    <property type="match status" value="1"/>
</dbReference>
<dbReference type="GO" id="GO:0051539">
    <property type="term" value="F:4 iron, 4 sulfur cluster binding"/>
    <property type="evidence" value="ECO:0007669"/>
    <property type="project" value="UniProtKB-KW"/>
</dbReference>
<dbReference type="Proteomes" id="UP000255165">
    <property type="component" value="Unassembled WGS sequence"/>
</dbReference>
<dbReference type="SUPFAM" id="SSF51905">
    <property type="entry name" value="FAD/NAD(P)-binding domain"/>
    <property type="match status" value="1"/>
</dbReference>
<dbReference type="SUPFAM" id="SSF142984">
    <property type="entry name" value="Nqo1 middle domain-like"/>
    <property type="match status" value="1"/>
</dbReference>
<reference evidence="11" key="1">
    <citation type="submission" date="2018-06" db="EMBL/GenBank/DDBJ databases">
        <authorList>
            <person name="Feng T."/>
            <person name="Jeon C.O."/>
        </authorList>
    </citation>
    <scope>NUCLEOTIDE SEQUENCE [LARGE SCALE GENOMIC DNA]</scope>
    <source>
        <strain evidence="11">S23</strain>
    </source>
</reference>
<accession>A0A370NHP4</accession>
<evidence type="ECO:0000256" key="6">
    <source>
        <dbReference type="ARBA" id="ARBA00023002"/>
    </source>
</evidence>
<dbReference type="Gene3D" id="1.20.1440.230">
    <property type="entry name" value="NADH-ubiquinone oxidoreductase 51kDa subunit, iron-sulphur binding domain"/>
    <property type="match status" value="1"/>
</dbReference>
<dbReference type="InterPro" id="IPR036188">
    <property type="entry name" value="FAD/NAD-bd_sf"/>
</dbReference>
<evidence type="ECO:0000259" key="9">
    <source>
        <dbReference type="SMART" id="SM00928"/>
    </source>
</evidence>
<sequence>MPAGIPYEEARKRYRPGVAPAVRGDDISVEELLKAYHPDHGPNARVALTVGVNRGEPCQPDLARYLQANALIDDVDIAGAQLVSTDVLIIGGGGGGCAAALTAARQGAQVILATKLRLGDSNTVMAEGGIQAAIGEDDSPQLHFEDTLRAGHFCGEPELVAQMVMDGPDVIRWLIRQGMMFDQEEDRPLGGNLLRKKPGGASAARILSYRDYTGLEMMRVLREAVDLEPGIAVWNRCPAVELLSDERGTERAMEQPNQVLLNEDIRVGADLDAWLARGGGEGLARALREPAAVIAEIEQADLRGMGGAGFATHRKWAPVAAAAAGDKYIICNGNEDEPGTFKDRFLLEHTPHQVIEGALIAAAATRANHVVLYVNPHQPLSLARTREAVQKWQAHPQFAEPAGLVGGPVSLRVLPSSGLYIDGEETAVIASVEGGFPFPRRKPPFPAEYGVHGAPTVVNNTETLAHVPGILRNGAQWYRSLGIGHAAGTKLYSLSGDVLRPGLYELPMGTSLETVVFRHGGGMLQGKEFKAVFTGGPSNTLLTKRDLDVALDFDSVQQRRSRLGTGAMIVVSEGTGIVRKVAEYVSFFAQGSCGQCPPCKGGTFQLMRLLNRIDTGRGVRADLEALENLCRILPGSGRCGLIDGAVTVVDSSLHQFREEYEALLMA</sequence>
<dbReference type="GO" id="GO:0046872">
    <property type="term" value="F:metal ion binding"/>
    <property type="evidence" value="ECO:0007669"/>
    <property type="project" value="UniProtKB-KW"/>
</dbReference>
<keyword evidence="8" id="KW-0411">Iron-sulfur</keyword>
<gene>
    <name evidence="10" type="ORF">DN412_38775</name>
</gene>
<dbReference type="RefSeq" id="WP_115216385.1">
    <property type="nucleotide sequence ID" value="NZ_QKWJ01000113.1"/>
</dbReference>
<dbReference type="InterPro" id="IPR003953">
    <property type="entry name" value="FAD-dep_OxRdtase_2_FAD-bd"/>
</dbReference>
<keyword evidence="11" id="KW-1185">Reference proteome</keyword>
<dbReference type="PANTHER" id="PTHR43578:SF3">
    <property type="entry name" value="NADH-QUINONE OXIDOREDUCTASE SUBUNIT F"/>
    <property type="match status" value="1"/>
</dbReference>
<dbReference type="InterPro" id="IPR037207">
    <property type="entry name" value="Nuop51_4Fe4S-bd_sf"/>
</dbReference>
<dbReference type="Gene3D" id="3.40.50.11540">
    <property type="entry name" value="NADH-ubiquinone oxidoreductase 51kDa subunit"/>
    <property type="match status" value="1"/>
</dbReference>
<dbReference type="GO" id="GO:0016491">
    <property type="term" value="F:oxidoreductase activity"/>
    <property type="evidence" value="ECO:0007669"/>
    <property type="project" value="UniProtKB-KW"/>
</dbReference>
<evidence type="ECO:0000256" key="8">
    <source>
        <dbReference type="ARBA" id="ARBA00023014"/>
    </source>
</evidence>
<protein>
    <recommendedName>
        <fullName evidence="9">NADH-ubiquinone oxidoreductase 51kDa subunit iron-sulphur binding domain-containing protein</fullName>
    </recommendedName>
</protein>
<dbReference type="Pfam" id="PF00890">
    <property type="entry name" value="FAD_binding_2"/>
    <property type="match status" value="1"/>
</dbReference>
<evidence type="ECO:0000256" key="3">
    <source>
        <dbReference type="ARBA" id="ARBA00022485"/>
    </source>
</evidence>
<dbReference type="Gene3D" id="3.10.20.600">
    <property type="match status" value="1"/>
</dbReference>
<keyword evidence="7" id="KW-0408">Iron</keyword>
<evidence type="ECO:0000256" key="7">
    <source>
        <dbReference type="ARBA" id="ARBA00023004"/>
    </source>
</evidence>
<evidence type="ECO:0000256" key="5">
    <source>
        <dbReference type="ARBA" id="ARBA00022723"/>
    </source>
</evidence>
<dbReference type="SUPFAM" id="SSF140490">
    <property type="entry name" value="Nqo1C-terminal domain-like"/>
    <property type="match status" value="1"/>
</dbReference>
<dbReference type="InterPro" id="IPR011538">
    <property type="entry name" value="Nuo51_FMN-bd"/>
</dbReference>
<evidence type="ECO:0000256" key="2">
    <source>
        <dbReference type="ARBA" id="ARBA00007523"/>
    </source>
</evidence>